<keyword evidence="2" id="KW-0812">Transmembrane</keyword>
<sequence length="224" mass="24462">MGRGYWNWKAWLLVVVVSYWLMGGTSKYARKEGGTSWANPLHGVVTTTTALANVLSGSHSIFEALGQAPPADEGSLKALARNITTDMDQLVTVFEEFLDSREDKDELKDAFRDFLEDRASTSFASVEKTLDSILSLYKLLLPFLLFSLLGNILARNDAGEGALGDPERWQSAPSRRGSPSGARKQKARAIGKVSAPSSRAKKVVHAKEFEGRDVSPMSVFADHG</sequence>
<dbReference type="EMBL" id="CP031039">
    <property type="protein sequence ID" value="QDZ22085.1"/>
    <property type="molecule type" value="Genomic_DNA"/>
</dbReference>
<dbReference type="Proteomes" id="UP000316726">
    <property type="component" value="Chromosome 6"/>
</dbReference>
<dbReference type="AlphaFoldDB" id="A0A5B8MR27"/>
<evidence type="ECO:0000313" key="4">
    <source>
        <dbReference type="Proteomes" id="UP000316726"/>
    </source>
</evidence>
<organism evidence="3 4">
    <name type="scientific">Chloropicon primus</name>
    <dbReference type="NCBI Taxonomy" id="1764295"/>
    <lineage>
        <taxon>Eukaryota</taxon>
        <taxon>Viridiplantae</taxon>
        <taxon>Chlorophyta</taxon>
        <taxon>Chloropicophyceae</taxon>
        <taxon>Chloropicales</taxon>
        <taxon>Chloropicaceae</taxon>
        <taxon>Chloropicon</taxon>
    </lineage>
</organism>
<evidence type="ECO:0000256" key="1">
    <source>
        <dbReference type="SAM" id="MobiDB-lite"/>
    </source>
</evidence>
<evidence type="ECO:0000313" key="3">
    <source>
        <dbReference type="EMBL" id="QDZ22085.1"/>
    </source>
</evidence>
<protein>
    <submittedName>
        <fullName evidence="3">Uncharacterized protein</fullName>
    </submittedName>
</protein>
<proteinExistence type="predicted"/>
<reference evidence="3 4" key="1">
    <citation type="submission" date="2018-07" db="EMBL/GenBank/DDBJ databases">
        <title>The complete nuclear genome of the prasinophyte Chloropicon primus (CCMP1205).</title>
        <authorList>
            <person name="Pombert J.-F."/>
            <person name="Otis C."/>
            <person name="Turmel M."/>
            <person name="Lemieux C."/>
        </authorList>
    </citation>
    <scope>NUCLEOTIDE SEQUENCE [LARGE SCALE GENOMIC DNA]</scope>
    <source>
        <strain evidence="3 4">CCMP1205</strain>
    </source>
</reference>
<evidence type="ECO:0000256" key="2">
    <source>
        <dbReference type="SAM" id="Phobius"/>
    </source>
</evidence>
<keyword evidence="2" id="KW-0472">Membrane</keyword>
<keyword evidence="2" id="KW-1133">Transmembrane helix</keyword>
<accession>A0A5B8MR27</accession>
<feature type="region of interest" description="Disordered" evidence="1">
    <location>
        <begin position="160"/>
        <end position="201"/>
    </location>
</feature>
<keyword evidence="4" id="KW-1185">Reference proteome</keyword>
<gene>
    <name evidence="3" type="ORF">A3770_06p46030</name>
</gene>
<feature type="transmembrane region" description="Helical" evidence="2">
    <location>
        <begin position="6"/>
        <end position="22"/>
    </location>
</feature>
<name>A0A5B8MR27_9CHLO</name>